<comment type="caution">
    <text evidence="2">The sequence shown here is derived from an EMBL/GenBank/DDBJ whole genome shotgun (WGS) entry which is preliminary data.</text>
</comment>
<reference evidence="2 3" key="1">
    <citation type="submission" date="2020-04" db="EMBL/GenBank/DDBJ databases">
        <authorList>
            <person name="Liu A."/>
        </authorList>
    </citation>
    <scope>NUCLEOTIDE SEQUENCE [LARGE SCALE GENOMIC DNA]</scope>
    <source>
        <strain evidence="2 3">RZ02</strain>
    </source>
</reference>
<dbReference type="EMBL" id="JABCRE010000003">
    <property type="protein sequence ID" value="NMW32081.1"/>
    <property type="molecule type" value="Genomic_DNA"/>
</dbReference>
<keyword evidence="3" id="KW-1185">Reference proteome</keyword>
<feature type="coiled-coil region" evidence="1">
    <location>
        <begin position="68"/>
        <end position="95"/>
    </location>
</feature>
<keyword evidence="1" id="KW-0175">Coiled coil</keyword>
<dbReference type="RefSeq" id="WP_170012422.1">
    <property type="nucleotide sequence ID" value="NZ_JABCRE010000003.1"/>
</dbReference>
<organism evidence="2 3">
    <name type="scientific">Pontixanthobacter rizhaonensis</name>
    <dbReference type="NCBI Taxonomy" id="2730337"/>
    <lineage>
        <taxon>Bacteria</taxon>
        <taxon>Pseudomonadati</taxon>
        <taxon>Pseudomonadota</taxon>
        <taxon>Alphaproteobacteria</taxon>
        <taxon>Sphingomonadales</taxon>
        <taxon>Erythrobacteraceae</taxon>
        <taxon>Pontixanthobacter</taxon>
    </lineage>
</organism>
<evidence type="ECO:0000256" key="1">
    <source>
        <dbReference type="SAM" id="Coils"/>
    </source>
</evidence>
<gene>
    <name evidence="2" type="ORF">HKD42_08410</name>
</gene>
<proteinExistence type="predicted"/>
<accession>A0A848QEL4</accession>
<name>A0A848QEL4_9SPHN</name>
<dbReference type="AlphaFoldDB" id="A0A848QEL4"/>
<evidence type="ECO:0000313" key="2">
    <source>
        <dbReference type="EMBL" id="NMW32081.1"/>
    </source>
</evidence>
<evidence type="ECO:0000313" key="3">
    <source>
        <dbReference type="Proteomes" id="UP000561181"/>
    </source>
</evidence>
<sequence length="104" mass="11805">MRNFFRTIGILWFGGVFAFGAWGTYAYHNPESAFGEPSESTVATVMGLASVDADSDFGDQWDQFQDGRERGKNLLDEVERTRERAKDEIAKVKARKQYGDDWGE</sequence>
<protein>
    <submittedName>
        <fullName evidence="2">Uncharacterized protein</fullName>
    </submittedName>
</protein>
<dbReference type="Proteomes" id="UP000561181">
    <property type="component" value="Unassembled WGS sequence"/>
</dbReference>